<dbReference type="Gene3D" id="3.40.50.2300">
    <property type="match status" value="2"/>
</dbReference>
<dbReference type="CDD" id="cd19990">
    <property type="entry name" value="PBP1_GABAb_receptor_plant"/>
    <property type="match status" value="1"/>
</dbReference>
<keyword evidence="9 13" id="KW-0675">Receptor</keyword>
<dbReference type="InterPro" id="IPR015683">
    <property type="entry name" value="Ionotropic_Glu_rcpt"/>
</dbReference>
<evidence type="ECO:0000313" key="20">
    <source>
        <dbReference type="Proteomes" id="UP001459277"/>
    </source>
</evidence>
<dbReference type="AlphaFoldDB" id="A0AAW2DR73"/>
<evidence type="ECO:0000256" key="1">
    <source>
        <dbReference type="ARBA" id="ARBA00004141"/>
    </source>
</evidence>
<evidence type="ECO:0000256" key="11">
    <source>
        <dbReference type="ARBA" id="ARBA00023286"/>
    </source>
</evidence>
<dbReference type="Gene3D" id="1.10.287.70">
    <property type="match status" value="1"/>
</dbReference>
<evidence type="ECO:0000256" key="2">
    <source>
        <dbReference type="ARBA" id="ARBA00008685"/>
    </source>
</evidence>
<keyword evidence="3 13" id="KW-0813">Transport</keyword>
<feature type="compositionally biased region" description="Low complexity" evidence="15">
    <location>
        <begin position="882"/>
        <end position="893"/>
    </location>
</feature>
<evidence type="ECO:0000313" key="19">
    <source>
        <dbReference type="EMBL" id="KAL0011226.1"/>
    </source>
</evidence>
<evidence type="ECO:0000256" key="12">
    <source>
        <dbReference type="ARBA" id="ARBA00023303"/>
    </source>
</evidence>
<gene>
    <name evidence="19" type="ORF">SO802_006334</name>
</gene>
<dbReference type="GO" id="GO:0016020">
    <property type="term" value="C:membrane"/>
    <property type="evidence" value="ECO:0007669"/>
    <property type="project" value="UniProtKB-SubCell"/>
</dbReference>
<name>A0AAW2DR73_9ROSI</name>
<dbReference type="InterPro" id="IPR001320">
    <property type="entry name" value="Iontro_rcpt_C"/>
</dbReference>
<sequence>MKHDSQIPFPLMTPRPLFLFPVLIFFLLIVFHGAEASNINVTRVGLIIDVNTRIGKEEKIAMEIAAQNYNASSKIHKLSLYMEDPFRVSSAAEEMIRDKKVKVIIGTHTWHEAALVANLGGQANVPVISFAAPAITPPLMQLRWPFLIQMSTNGSEQINCIADIVHAYNWQRVVAIYEDEVYGGDSGKLSLLSEALQNVGSEIEYRLILPPFSSLSDPEGFVHEELVKLLKTQSRVFIVLDSSLAMVIHLFRQAKKMGLVGGESAWIIPESITSLLDSVNNSVISSMEGALGIKTYYSEGSSKYKDFHTQFRRIFRTEYPEEDNSEPGIFALRAYDSIRIVIQAIERMTSNASSPEMLLPNMLSTNFAGLSGKIHFEENQLSETPVLRIVNVVGKKYKEIDFWIPNVGFSRSPSKEKIEEKNGSGDFNDTSNTLVGSVIWPAGNLKETPKGWAMPTTAKPLKIGVPGRTTFDKFVKVDTNENHYDGFCIRMFYKALDLLGYYLPYEFEAYNGNYNDLVHHVFNKTYDAVIGDITILADRLQYVDFTLPYAESGLAMIVPTEPEGSPLMFTKPFTRDMWLVTAAIMIYTMLIVWFLERQSNPEFSGPWKNQLSTAVWFTFSSLFFAHREKINNNFTRLVIVVWLFIVLILTSSYTASLSSMLTVQKLRPNVTDIEWLKMNNLKIGCDGDSFVRNYLENVLKFKPENIVDVRSEDQYTSEFKSNKIAAAFLELPYEKVFLNKYCKGYTATIRTSRFGGLGFVFPKGSPIARDFSEAILKLLENGETKLLEDEWLTPSHECSTNMTSSEPESLGLQSFGVLYLISFATSTICLFLSLIRLTINRQQHQDATERNATPDEEIAWKEVIQLVRDFYIRNPGGAATLADTSDTTQDTTDVNNCSSRREFSSTFDTPEHLELESSSPIRIEMQLNS</sequence>
<dbReference type="Proteomes" id="UP001459277">
    <property type="component" value="Unassembled WGS sequence"/>
</dbReference>
<dbReference type="CDD" id="cd13686">
    <property type="entry name" value="GluR_Plant"/>
    <property type="match status" value="1"/>
</dbReference>
<evidence type="ECO:0000256" key="17">
    <source>
        <dbReference type="SAM" id="SignalP"/>
    </source>
</evidence>
<comment type="caution">
    <text evidence="19">The sequence shown here is derived from an EMBL/GenBank/DDBJ whole genome shotgun (WGS) entry which is preliminary data.</text>
</comment>
<evidence type="ECO:0000256" key="14">
    <source>
        <dbReference type="PIRSR" id="PIRSR037090-50"/>
    </source>
</evidence>
<evidence type="ECO:0000256" key="7">
    <source>
        <dbReference type="ARBA" id="ARBA00023065"/>
    </source>
</evidence>
<evidence type="ECO:0000256" key="16">
    <source>
        <dbReference type="SAM" id="Phobius"/>
    </source>
</evidence>
<keyword evidence="11 13" id="KW-1071">Ligand-gated ion channel</keyword>
<evidence type="ECO:0000256" key="9">
    <source>
        <dbReference type="ARBA" id="ARBA00023170"/>
    </source>
</evidence>
<protein>
    <recommendedName>
        <fullName evidence="13">Glutamate receptor</fullName>
    </recommendedName>
</protein>
<dbReference type="PANTHER" id="PTHR18966">
    <property type="entry name" value="IONOTROPIC GLUTAMATE RECEPTOR"/>
    <property type="match status" value="1"/>
</dbReference>
<dbReference type="PIRSF" id="PIRSF037090">
    <property type="entry name" value="Iontro_Glu-like_rcpt_pln"/>
    <property type="match status" value="1"/>
</dbReference>
<accession>A0AAW2DR73</accession>
<feature type="transmembrane region" description="Helical" evidence="16">
    <location>
        <begin position="816"/>
        <end position="835"/>
    </location>
</feature>
<keyword evidence="7 13" id="KW-0406">Ion transport</keyword>
<evidence type="ECO:0000256" key="3">
    <source>
        <dbReference type="ARBA" id="ARBA00022448"/>
    </source>
</evidence>
<dbReference type="Gene3D" id="3.40.190.10">
    <property type="entry name" value="Periplasmic binding protein-like II"/>
    <property type="match status" value="2"/>
</dbReference>
<keyword evidence="20" id="KW-1185">Reference proteome</keyword>
<dbReference type="SUPFAM" id="SSF53850">
    <property type="entry name" value="Periplasmic binding protein-like II"/>
    <property type="match status" value="1"/>
</dbReference>
<dbReference type="EMBL" id="JAZDWU010000002">
    <property type="protein sequence ID" value="KAL0011226.1"/>
    <property type="molecule type" value="Genomic_DNA"/>
</dbReference>
<feature type="disulfide bond" evidence="14">
    <location>
        <begin position="742"/>
        <end position="798"/>
    </location>
</feature>
<dbReference type="FunFam" id="1.10.287.70:FF:000172">
    <property type="entry name" value="Glutamate receptor"/>
    <property type="match status" value="1"/>
</dbReference>
<comment type="subcellular location">
    <subcellularLocation>
        <location evidence="1">Membrane</location>
        <topology evidence="1">Multi-pass membrane protein</topology>
    </subcellularLocation>
</comment>
<evidence type="ECO:0000259" key="18">
    <source>
        <dbReference type="SMART" id="SM00079"/>
    </source>
</evidence>
<dbReference type="Pfam" id="PF01094">
    <property type="entry name" value="ANF_receptor"/>
    <property type="match status" value="1"/>
</dbReference>
<keyword evidence="14" id="KW-1015">Disulfide bond</keyword>
<evidence type="ECO:0000256" key="15">
    <source>
        <dbReference type="SAM" id="MobiDB-lite"/>
    </source>
</evidence>
<dbReference type="Pfam" id="PF10613">
    <property type="entry name" value="Lig_chan-Glu_bd"/>
    <property type="match status" value="1"/>
</dbReference>
<dbReference type="SMART" id="SM00079">
    <property type="entry name" value="PBPe"/>
    <property type="match status" value="1"/>
</dbReference>
<feature type="transmembrane region" description="Helical" evidence="16">
    <location>
        <begin position="577"/>
        <end position="595"/>
    </location>
</feature>
<evidence type="ECO:0000256" key="4">
    <source>
        <dbReference type="ARBA" id="ARBA00022692"/>
    </source>
</evidence>
<dbReference type="InterPro" id="IPR017103">
    <property type="entry name" value="Iontropic_Glu_rcpt_pln"/>
</dbReference>
<evidence type="ECO:0000256" key="6">
    <source>
        <dbReference type="ARBA" id="ARBA00022989"/>
    </source>
</evidence>
<dbReference type="InterPro" id="IPR044440">
    <property type="entry name" value="GABAb_receptor_plant_PBP1"/>
</dbReference>
<keyword evidence="10" id="KW-0325">Glycoprotein</keyword>
<keyword evidence="6 16" id="KW-1133">Transmembrane helix</keyword>
<feature type="chain" id="PRO_5043407984" description="Glutamate receptor" evidence="17">
    <location>
        <begin position="37"/>
        <end position="929"/>
    </location>
</feature>
<comment type="similarity">
    <text evidence="2 13">Belongs to the glutamate-gated ion channel (TC 1.A.10.1) family.</text>
</comment>
<feature type="signal peptide" evidence="17">
    <location>
        <begin position="1"/>
        <end position="36"/>
    </location>
</feature>
<feature type="domain" description="Ionotropic glutamate receptor C-terminal" evidence="18">
    <location>
        <begin position="462"/>
        <end position="794"/>
    </location>
</feature>
<reference evidence="19 20" key="1">
    <citation type="submission" date="2024-01" db="EMBL/GenBank/DDBJ databases">
        <title>A telomere-to-telomere, gap-free genome of sweet tea (Lithocarpus litseifolius).</title>
        <authorList>
            <person name="Zhou J."/>
        </authorList>
    </citation>
    <scope>NUCLEOTIDE SEQUENCE [LARGE SCALE GENOMIC DNA]</scope>
    <source>
        <strain evidence="19">Zhou-2022a</strain>
        <tissue evidence="19">Leaf</tissue>
    </source>
</reference>
<keyword evidence="8 13" id="KW-0472">Membrane</keyword>
<dbReference type="GO" id="GO:0015276">
    <property type="term" value="F:ligand-gated monoatomic ion channel activity"/>
    <property type="evidence" value="ECO:0007669"/>
    <property type="project" value="InterPro"/>
</dbReference>
<keyword evidence="4 16" id="KW-0812">Transmembrane</keyword>
<evidence type="ECO:0000256" key="10">
    <source>
        <dbReference type="ARBA" id="ARBA00023180"/>
    </source>
</evidence>
<dbReference type="InterPro" id="IPR001828">
    <property type="entry name" value="ANF_lig-bd_rcpt"/>
</dbReference>
<keyword evidence="5 17" id="KW-0732">Signal</keyword>
<evidence type="ECO:0000256" key="5">
    <source>
        <dbReference type="ARBA" id="ARBA00022729"/>
    </source>
</evidence>
<dbReference type="Pfam" id="PF00060">
    <property type="entry name" value="Lig_chan"/>
    <property type="match status" value="1"/>
</dbReference>
<dbReference type="FunFam" id="3.40.50.2300:FF:000188">
    <property type="entry name" value="Glutamate receptor"/>
    <property type="match status" value="1"/>
</dbReference>
<dbReference type="FunFam" id="3.40.190.10:FF:000054">
    <property type="entry name" value="Glutamate receptor"/>
    <property type="match status" value="1"/>
</dbReference>
<evidence type="ECO:0000256" key="8">
    <source>
        <dbReference type="ARBA" id="ARBA00023136"/>
    </source>
</evidence>
<feature type="transmembrane region" description="Helical" evidence="16">
    <location>
        <begin position="637"/>
        <end position="655"/>
    </location>
</feature>
<comment type="function">
    <text evidence="13">Glutamate-gated receptor that probably acts as non-selective cation channel.</text>
</comment>
<proteinExistence type="inferred from homology"/>
<dbReference type="InterPro" id="IPR019594">
    <property type="entry name" value="Glu/Gly-bd"/>
</dbReference>
<dbReference type="InterPro" id="IPR028082">
    <property type="entry name" value="Peripla_BP_I"/>
</dbReference>
<dbReference type="SUPFAM" id="SSF53822">
    <property type="entry name" value="Periplasmic binding protein-like I"/>
    <property type="match status" value="1"/>
</dbReference>
<keyword evidence="12 13" id="KW-0407">Ion channel</keyword>
<feature type="region of interest" description="Disordered" evidence="15">
    <location>
        <begin position="882"/>
        <end position="905"/>
    </location>
</feature>
<evidence type="ECO:0000256" key="13">
    <source>
        <dbReference type="PIRNR" id="PIRNR037090"/>
    </source>
</evidence>
<organism evidence="19 20">
    <name type="scientific">Lithocarpus litseifolius</name>
    <dbReference type="NCBI Taxonomy" id="425828"/>
    <lineage>
        <taxon>Eukaryota</taxon>
        <taxon>Viridiplantae</taxon>
        <taxon>Streptophyta</taxon>
        <taxon>Embryophyta</taxon>
        <taxon>Tracheophyta</taxon>
        <taxon>Spermatophyta</taxon>
        <taxon>Magnoliopsida</taxon>
        <taxon>eudicotyledons</taxon>
        <taxon>Gunneridae</taxon>
        <taxon>Pentapetalae</taxon>
        <taxon>rosids</taxon>
        <taxon>fabids</taxon>
        <taxon>Fagales</taxon>
        <taxon>Fagaceae</taxon>
        <taxon>Lithocarpus</taxon>
    </lineage>
</organism>